<organism evidence="6 7">
    <name type="scientific">Chelydra serpentina</name>
    <name type="common">Snapping turtle</name>
    <name type="synonym">Testudo serpentina</name>
    <dbReference type="NCBI Taxonomy" id="8475"/>
    <lineage>
        <taxon>Eukaryota</taxon>
        <taxon>Metazoa</taxon>
        <taxon>Chordata</taxon>
        <taxon>Craniata</taxon>
        <taxon>Vertebrata</taxon>
        <taxon>Euteleostomi</taxon>
        <taxon>Archelosauria</taxon>
        <taxon>Testudinata</taxon>
        <taxon>Testudines</taxon>
        <taxon>Cryptodira</taxon>
        <taxon>Durocryptodira</taxon>
        <taxon>Americhelydia</taxon>
        <taxon>Chelydroidea</taxon>
        <taxon>Chelydridae</taxon>
        <taxon>Chelydra</taxon>
    </lineage>
</organism>
<dbReference type="AlphaFoldDB" id="A0A8T1SV15"/>
<dbReference type="PANTHER" id="PTHR12226">
    <property type="entry name" value="MANNOSE-P-DOLICHOL UTILIZATION DEFECT 1 LEC35 -RELATED"/>
    <property type="match status" value="1"/>
</dbReference>
<dbReference type="OrthoDB" id="271506at2759"/>
<evidence type="ECO:0000256" key="3">
    <source>
        <dbReference type="ARBA" id="ARBA00022989"/>
    </source>
</evidence>
<comment type="caution">
    <text evidence="6">The sequence shown here is derived from an EMBL/GenBank/DDBJ whole genome shotgun (WGS) entry which is preliminary data.</text>
</comment>
<keyword evidence="3 5" id="KW-1133">Transmembrane helix</keyword>
<name>A0A8T1SV15_CHESE</name>
<comment type="subcellular location">
    <subcellularLocation>
        <location evidence="1">Membrane</location>
        <topology evidence="1">Multi-pass membrane protein</topology>
    </subcellularLocation>
</comment>
<keyword evidence="4 5" id="KW-0472">Membrane</keyword>
<dbReference type="Gene3D" id="1.20.1280.290">
    <property type="match status" value="1"/>
</dbReference>
<sequence>APLLLPFRICNVAPRPGWARAGPAAPASGRDGTGREAPLGLSAMEALLALANWSTLLVCMVIKLPQVVAVLAARSARGVSLESLVLELSGFLVFLRYQSYYSYPLETYLEYPILIAQDVILLLFVLHYSDNMKQALPYIVIFVGGWYFLTLQKWIIDLSMNLCTLISAASKFAQLRYLWQTRDSGQVSALTWSMSAYTCATRIVTTLMTTNDLMVLVRFIIMLVLNIWVTATILRYRKTEKTD</sequence>
<dbReference type="InterPro" id="IPR006603">
    <property type="entry name" value="PQ-loop_rpt"/>
</dbReference>
<evidence type="ECO:0000256" key="5">
    <source>
        <dbReference type="SAM" id="Phobius"/>
    </source>
</evidence>
<evidence type="ECO:0000256" key="2">
    <source>
        <dbReference type="ARBA" id="ARBA00022692"/>
    </source>
</evidence>
<evidence type="ECO:0000313" key="7">
    <source>
        <dbReference type="Proteomes" id="UP000765507"/>
    </source>
</evidence>
<dbReference type="Pfam" id="PF04193">
    <property type="entry name" value="PQ-loop"/>
    <property type="match status" value="1"/>
</dbReference>
<accession>A0A8T1SV15</accession>
<protein>
    <submittedName>
        <fullName evidence="6">PQ loop repeat containing 3</fullName>
    </submittedName>
</protein>
<feature type="transmembrane region" description="Helical" evidence="5">
    <location>
        <begin position="84"/>
        <end position="103"/>
    </location>
</feature>
<feature type="transmembrane region" description="Helical" evidence="5">
    <location>
        <begin position="135"/>
        <end position="155"/>
    </location>
</feature>
<evidence type="ECO:0000256" key="1">
    <source>
        <dbReference type="ARBA" id="ARBA00004141"/>
    </source>
</evidence>
<keyword evidence="7" id="KW-1185">Reference proteome</keyword>
<gene>
    <name evidence="6" type="primary">PQLC3</name>
    <name evidence="6" type="ORF">G0U57_020120</name>
</gene>
<feature type="transmembrane region" description="Helical" evidence="5">
    <location>
        <begin position="109"/>
        <end position="128"/>
    </location>
</feature>
<dbReference type="PIRSF" id="PIRSF023381">
    <property type="entry name" value="MannP-dilichol_defect-1p"/>
    <property type="match status" value="1"/>
</dbReference>
<keyword evidence="2 5" id="KW-0812">Transmembrane</keyword>
<proteinExistence type="predicted"/>
<reference evidence="6 7" key="1">
    <citation type="journal article" date="2020" name="G3 (Bethesda)">
        <title>Draft Genome of the Common Snapping Turtle, Chelydra serpentina, a Model for Phenotypic Plasticity in Reptiles.</title>
        <authorList>
            <person name="Das D."/>
            <person name="Singh S.K."/>
            <person name="Bierstedt J."/>
            <person name="Erickson A."/>
            <person name="Galli G.L.J."/>
            <person name="Crossley D.A. 2nd"/>
            <person name="Rhen T."/>
        </authorList>
    </citation>
    <scope>NUCLEOTIDE SEQUENCE [LARGE SCALE GENOMIC DNA]</scope>
    <source>
        <strain evidence="6">KW</strain>
    </source>
</reference>
<feature type="non-terminal residue" evidence="6">
    <location>
        <position position="243"/>
    </location>
</feature>
<dbReference type="GO" id="GO:0016020">
    <property type="term" value="C:membrane"/>
    <property type="evidence" value="ECO:0007669"/>
    <property type="project" value="UniProtKB-SubCell"/>
</dbReference>
<feature type="transmembrane region" description="Helical" evidence="5">
    <location>
        <begin position="215"/>
        <end position="234"/>
    </location>
</feature>
<dbReference type="PANTHER" id="PTHR12226:SF3">
    <property type="entry name" value="SOLUTE CARRIER FAMILY 66 MEMBER 3"/>
    <property type="match status" value="1"/>
</dbReference>
<dbReference type="EMBL" id="JAHGAV010000082">
    <property type="protein sequence ID" value="KAG6933046.1"/>
    <property type="molecule type" value="Genomic_DNA"/>
</dbReference>
<dbReference type="Proteomes" id="UP000765507">
    <property type="component" value="Unassembled WGS sequence"/>
</dbReference>
<evidence type="ECO:0000313" key="6">
    <source>
        <dbReference type="EMBL" id="KAG6933046.1"/>
    </source>
</evidence>
<feature type="transmembrane region" description="Helical" evidence="5">
    <location>
        <begin position="50"/>
        <end position="72"/>
    </location>
</feature>
<evidence type="ECO:0000256" key="4">
    <source>
        <dbReference type="ARBA" id="ARBA00023136"/>
    </source>
</evidence>
<dbReference type="InterPro" id="IPR016817">
    <property type="entry name" value="MannP-dilichol_defect-1"/>
</dbReference>